<dbReference type="Proteomes" id="UP000001175">
    <property type="component" value="Chromosome"/>
</dbReference>
<gene>
    <name evidence="2" type="ordered locus">syc0635_c</name>
</gene>
<dbReference type="AlphaFoldDB" id="A0A0H3K1C8"/>
<evidence type="ECO:0000313" key="2">
    <source>
        <dbReference type="EMBL" id="BAD78825.1"/>
    </source>
</evidence>
<feature type="compositionally biased region" description="Low complexity" evidence="1">
    <location>
        <begin position="132"/>
        <end position="141"/>
    </location>
</feature>
<organism evidence="2 3">
    <name type="scientific">Synechococcus sp. (strain ATCC 27144 / PCC 6301 / SAUG 1402/1)</name>
    <name type="common">Anacystis nidulans</name>
    <dbReference type="NCBI Taxonomy" id="269084"/>
    <lineage>
        <taxon>Bacteria</taxon>
        <taxon>Bacillati</taxon>
        <taxon>Cyanobacteriota</taxon>
        <taxon>Cyanophyceae</taxon>
        <taxon>Synechococcales</taxon>
        <taxon>Synechococcaceae</taxon>
        <taxon>Synechococcus</taxon>
    </lineage>
</organism>
<name>A0A0H3K1C8_SYNP6</name>
<reference evidence="2 3" key="1">
    <citation type="journal article" date="2007" name="Photosyn. Res.">
        <title>Complete nucleotide sequence of the freshwater unicellular cyanobacterium Synechococcus elongatus PCC 6301 chromosome: gene content and organization.</title>
        <authorList>
            <person name="Sugita C."/>
            <person name="Ogata K."/>
            <person name="Shikata M."/>
            <person name="Jikuya H."/>
            <person name="Takano J."/>
            <person name="Furumichi M."/>
            <person name="Kanehisa M."/>
            <person name="Omata T."/>
            <person name="Sugiura M."/>
            <person name="Sugita M."/>
        </authorList>
    </citation>
    <scope>NUCLEOTIDE SEQUENCE [LARGE SCALE GENOMIC DNA]</scope>
    <source>
        <strain evidence="3">ATCC 27144 / PCC 6301 / SAUG 1402/1</strain>
    </source>
</reference>
<feature type="compositionally biased region" description="Pro residues" evidence="1">
    <location>
        <begin position="142"/>
        <end position="152"/>
    </location>
</feature>
<evidence type="ECO:0000313" key="3">
    <source>
        <dbReference type="Proteomes" id="UP000001175"/>
    </source>
</evidence>
<evidence type="ECO:0000256" key="1">
    <source>
        <dbReference type="SAM" id="MobiDB-lite"/>
    </source>
</evidence>
<dbReference type="KEGG" id="syc:syc0635_c"/>
<accession>A0A0H3K1C8</accession>
<proteinExistence type="predicted"/>
<protein>
    <submittedName>
        <fullName evidence="2">Uncharacterized protein</fullName>
    </submittedName>
</protein>
<feature type="region of interest" description="Disordered" evidence="1">
    <location>
        <begin position="129"/>
        <end position="152"/>
    </location>
</feature>
<dbReference type="EMBL" id="AP008231">
    <property type="protein sequence ID" value="BAD78825.1"/>
    <property type="molecule type" value="Genomic_DNA"/>
</dbReference>
<sequence length="152" mass="17086">MPLFLITLPLFLAQAVSPAIIRRDIRQPETSFFFEVRNFDNQFRYYYLDPVVVDKDRPGNRLEPNATLATRLIGVGPRQVRRVVGSATITNRQPRSFYVCAMPAVNPTVRDQQGNRVTIAQRVCSLVKIGSNTPNTPTRPNTAPPQPPRPGN</sequence>